<comment type="similarity">
    <text evidence="3">Belongs to the peptidase S1 family. Snake venom subfamily.</text>
</comment>
<keyword evidence="5" id="KW-0301">Gamma-carboxyglutamic acid</keyword>
<dbReference type="SUPFAM" id="SSF57196">
    <property type="entry name" value="EGF/Laminin"/>
    <property type="match status" value="1"/>
</dbReference>
<keyword evidence="24" id="KW-1185">Reference proteome</keyword>
<dbReference type="Pfam" id="PF00008">
    <property type="entry name" value="EGF"/>
    <property type="match status" value="1"/>
</dbReference>
<dbReference type="EMBL" id="JAPFRF010000010">
    <property type="protein sequence ID" value="KAJ7319773.1"/>
    <property type="molecule type" value="Genomic_DNA"/>
</dbReference>
<dbReference type="SMART" id="SM00181">
    <property type="entry name" value="EGF"/>
    <property type="match status" value="2"/>
</dbReference>
<dbReference type="PROSITE" id="PS01186">
    <property type="entry name" value="EGF_2"/>
    <property type="match status" value="1"/>
</dbReference>
<dbReference type="InterPro" id="IPR035972">
    <property type="entry name" value="GLA-like_dom_SF"/>
</dbReference>
<dbReference type="InterPro" id="IPR001314">
    <property type="entry name" value="Peptidase_S1A"/>
</dbReference>
<dbReference type="InterPro" id="IPR001881">
    <property type="entry name" value="EGF-like_Ca-bd_dom"/>
</dbReference>
<dbReference type="PROSITE" id="PS00010">
    <property type="entry name" value="ASX_HYDROXYL"/>
    <property type="match status" value="1"/>
</dbReference>
<evidence type="ECO:0000313" key="23">
    <source>
        <dbReference type="EMBL" id="KAJ7319773.1"/>
    </source>
</evidence>
<dbReference type="InterPro" id="IPR009003">
    <property type="entry name" value="Peptidase_S1_PA"/>
</dbReference>
<evidence type="ECO:0000256" key="4">
    <source>
        <dbReference type="ARBA" id="ARBA00012181"/>
    </source>
</evidence>
<evidence type="ECO:0000256" key="7">
    <source>
        <dbReference type="ARBA" id="ARBA00022536"/>
    </source>
</evidence>
<dbReference type="Gene3D" id="2.10.25.10">
    <property type="entry name" value="Laminin"/>
    <property type="match status" value="2"/>
</dbReference>
<dbReference type="SMART" id="SM00179">
    <property type="entry name" value="EGF_CA"/>
    <property type="match status" value="1"/>
</dbReference>
<dbReference type="InterPro" id="IPR043504">
    <property type="entry name" value="Peptidase_S1_PA_chymotrypsin"/>
</dbReference>
<dbReference type="GO" id="GO:0004252">
    <property type="term" value="F:serine-type endopeptidase activity"/>
    <property type="evidence" value="ECO:0007669"/>
    <property type="project" value="UniProtKB-EC"/>
</dbReference>
<evidence type="ECO:0000256" key="2">
    <source>
        <dbReference type="ARBA" id="ARBA00004613"/>
    </source>
</evidence>
<dbReference type="GO" id="GO:0007596">
    <property type="term" value="P:blood coagulation"/>
    <property type="evidence" value="ECO:0007669"/>
    <property type="project" value="InterPro"/>
</dbReference>
<evidence type="ECO:0000256" key="5">
    <source>
        <dbReference type="ARBA" id="ARBA00022479"/>
    </source>
</evidence>
<dbReference type="InterPro" id="IPR012224">
    <property type="entry name" value="Pept_S1A_FX"/>
</dbReference>
<evidence type="ECO:0000259" key="21">
    <source>
        <dbReference type="PROSITE" id="PS50240"/>
    </source>
</evidence>
<feature type="disulfide bond" evidence="17">
    <location>
        <begin position="112"/>
        <end position="121"/>
    </location>
</feature>
<dbReference type="SMART" id="SM00069">
    <property type="entry name" value="GLA"/>
    <property type="match status" value="1"/>
</dbReference>
<feature type="active site" description="Charge relay system" evidence="16">
    <location>
        <position position="422"/>
    </location>
</feature>
<dbReference type="FunFam" id="4.10.740.10:FF:000001">
    <property type="entry name" value="vitamin K-dependent protein S"/>
    <property type="match status" value="1"/>
</dbReference>
<gene>
    <name evidence="23" type="ORF">JRQ81_019284</name>
</gene>
<evidence type="ECO:0000259" key="20">
    <source>
        <dbReference type="PROSITE" id="PS50026"/>
    </source>
</evidence>
<dbReference type="PROSITE" id="PS01187">
    <property type="entry name" value="EGF_CA"/>
    <property type="match status" value="1"/>
</dbReference>
<feature type="signal peptide" evidence="19">
    <location>
        <begin position="1"/>
        <end position="20"/>
    </location>
</feature>
<comment type="subcellular location">
    <subcellularLocation>
        <location evidence="2">Secreted</location>
    </subcellularLocation>
</comment>
<evidence type="ECO:0000256" key="6">
    <source>
        <dbReference type="ARBA" id="ARBA00022525"/>
    </source>
</evidence>
<dbReference type="PROSITE" id="PS00135">
    <property type="entry name" value="TRYPSIN_SER"/>
    <property type="match status" value="1"/>
</dbReference>
<dbReference type="InterPro" id="IPR000294">
    <property type="entry name" value="GLA_domain"/>
</dbReference>
<dbReference type="EC" id="3.4.21.6" evidence="4"/>
<dbReference type="PROSITE" id="PS00011">
    <property type="entry name" value="GLA_1"/>
    <property type="match status" value="1"/>
</dbReference>
<feature type="domain" description="Peptidase S1" evidence="21">
    <location>
        <begin position="239"/>
        <end position="470"/>
    </location>
</feature>
<evidence type="ECO:0000256" key="10">
    <source>
        <dbReference type="ARBA" id="ARBA00022729"/>
    </source>
</evidence>
<keyword evidence="12 18" id="KW-0378">Hydrolase</keyword>
<dbReference type="InterPro" id="IPR033116">
    <property type="entry name" value="TRYPSIN_SER"/>
</dbReference>
<sequence length="476" mass="52936">MANPLLLVVIISALSTLLNAERNVFLQGKTAHEFLERRKRANSMFEEFKKGNIERECLEERCSKEEAREAFEDQEKTDEFWNIYVDGDQCKSNPCHYGGTCKDGIDSYTCTCLSGYIGRNCEYTIQKSCKVDNGGCWHFCKHVGNSVQCSCADGYILENDGEACVATADYPCGKIKKVKAKAKREVSLSDDIPTTPDYDAVAGGSFRSLPTASPYLPTQEDTSLNEEDIDLDSDRDTRIVNGSDCELGQCPWQALLLNEEGQGFCGGTVLTPIYVLTAAHCINQTKQIKVVVGEVDTTARRTGSIHAVEKVYVHQKFVLETYDYDIALIQLKDPIQFSEYVIPACLPTADFATQVLMRQTAGTVSGFGRIHEKGRVSTKLQVVKLPYVDRLTCKLSSNFPITENMFCAGYDTLAQDACQGDSGGPHVTEYKGTYFVTGIISWGEGCAREGKYGVYTNLSNFIRWLGRIMRQKPQQN</sequence>
<dbReference type="SUPFAM" id="SSF50494">
    <property type="entry name" value="Trypsin-like serine proteases"/>
    <property type="match status" value="1"/>
</dbReference>
<keyword evidence="14 17" id="KW-1015">Disulfide bond</keyword>
<dbReference type="PROSITE" id="PS50026">
    <property type="entry name" value="EGF_3"/>
    <property type="match status" value="1"/>
</dbReference>
<dbReference type="GO" id="GO:0044469">
    <property type="term" value="P:venom-mediated blood coagulation"/>
    <property type="evidence" value="ECO:0007669"/>
    <property type="project" value="UniProtKB-ARBA"/>
</dbReference>
<organism evidence="23 24">
    <name type="scientific">Phrynocephalus forsythii</name>
    <dbReference type="NCBI Taxonomy" id="171643"/>
    <lineage>
        <taxon>Eukaryota</taxon>
        <taxon>Metazoa</taxon>
        <taxon>Chordata</taxon>
        <taxon>Craniata</taxon>
        <taxon>Vertebrata</taxon>
        <taxon>Euteleostomi</taxon>
        <taxon>Lepidosauria</taxon>
        <taxon>Squamata</taxon>
        <taxon>Bifurcata</taxon>
        <taxon>Unidentata</taxon>
        <taxon>Episquamata</taxon>
        <taxon>Toxicofera</taxon>
        <taxon>Iguania</taxon>
        <taxon>Acrodonta</taxon>
        <taxon>Agamidae</taxon>
        <taxon>Agaminae</taxon>
        <taxon>Phrynocephalus</taxon>
    </lineage>
</organism>
<keyword evidence="10 19" id="KW-0732">Signal</keyword>
<dbReference type="PROSITE" id="PS50998">
    <property type="entry name" value="GLA_2"/>
    <property type="match status" value="1"/>
</dbReference>
<evidence type="ECO:0000313" key="24">
    <source>
        <dbReference type="Proteomes" id="UP001142489"/>
    </source>
</evidence>
<feature type="active site" description="Charge relay system" evidence="16">
    <location>
        <position position="280"/>
    </location>
</feature>
<dbReference type="Pfam" id="PF00594">
    <property type="entry name" value="Gla"/>
    <property type="match status" value="1"/>
</dbReference>
<dbReference type="InterPro" id="IPR050442">
    <property type="entry name" value="Peptidase_S1_coag_factors"/>
</dbReference>
<dbReference type="Gene3D" id="4.10.740.10">
    <property type="entry name" value="Coagulation Factor IX"/>
    <property type="match status" value="1"/>
</dbReference>
<dbReference type="InterPro" id="IPR000742">
    <property type="entry name" value="EGF"/>
</dbReference>
<dbReference type="SUPFAM" id="SSF57630">
    <property type="entry name" value="GLA-domain"/>
    <property type="match status" value="1"/>
</dbReference>
<dbReference type="Pfam" id="PF14670">
    <property type="entry name" value="FXa_inhibition"/>
    <property type="match status" value="1"/>
</dbReference>
<dbReference type="InterPro" id="IPR017857">
    <property type="entry name" value="Coagulation_fac-like_Gla_dom"/>
</dbReference>
<keyword evidence="9" id="KW-0165">Cleavage on pair of basic residues</keyword>
<keyword evidence="8 18" id="KW-0645">Protease</keyword>
<evidence type="ECO:0000256" key="9">
    <source>
        <dbReference type="ARBA" id="ARBA00022685"/>
    </source>
</evidence>
<keyword evidence="18" id="KW-0720">Serine protease</keyword>
<evidence type="ECO:0000256" key="11">
    <source>
        <dbReference type="ARBA" id="ARBA00022737"/>
    </source>
</evidence>
<dbReference type="Proteomes" id="UP001142489">
    <property type="component" value="Unassembled WGS sequence"/>
</dbReference>
<dbReference type="OrthoDB" id="6380398at2759"/>
<evidence type="ECO:0000259" key="22">
    <source>
        <dbReference type="PROSITE" id="PS50998"/>
    </source>
</evidence>
<feature type="domain" description="EGF-like" evidence="20">
    <location>
        <begin position="86"/>
        <end position="122"/>
    </location>
</feature>
<comment type="caution">
    <text evidence="23">The sequence shown here is derived from an EMBL/GenBank/DDBJ whole genome shotgun (WGS) entry which is preliminary data.</text>
</comment>
<dbReference type="PROSITE" id="PS50240">
    <property type="entry name" value="TRYPSIN_DOM"/>
    <property type="match status" value="1"/>
</dbReference>
<dbReference type="PROSITE" id="PS00022">
    <property type="entry name" value="EGF_1"/>
    <property type="match status" value="1"/>
</dbReference>
<protein>
    <recommendedName>
        <fullName evidence="4">coagulation factor Xa</fullName>
        <ecNumber evidence="4">3.4.21.6</ecNumber>
    </recommendedName>
</protein>
<dbReference type="FunFam" id="2.10.25.10:FF:000513">
    <property type="entry name" value="Coagulation factor VII"/>
    <property type="match status" value="1"/>
</dbReference>
<dbReference type="SMART" id="SM00020">
    <property type="entry name" value="Tryp_SPc"/>
    <property type="match status" value="1"/>
</dbReference>
<dbReference type="GO" id="GO:0005509">
    <property type="term" value="F:calcium ion binding"/>
    <property type="evidence" value="ECO:0007669"/>
    <property type="project" value="InterPro"/>
</dbReference>
<dbReference type="CDD" id="cd00190">
    <property type="entry name" value="Tryp_SPc"/>
    <property type="match status" value="1"/>
</dbReference>
<dbReference type="PRINTS" id="PR00722">
    <property type="entry name" value="CHYMOTRYPSIN"/>
</dbReference>
<dbReference type="FunFam" id="2.10.25.10:FF:000162">
    <property type="entry name" value="Coagulation factor X (Predicted)"/>
    <property type="match status" value="1"/>
</dbReference>
<evidence type="ECO:0000256" key="14">
    <source>
        <dbReference type="ARBA" id="ARBA00023157"/>
    </source>
</evidence>
<dbReference type="FunFam" id="2.40.10.10:FF:000013">
    <property type="entry name" value="Coagulation factor X"/>
    <property type="match status" value="1"/>
</dbReference>
<dbReference type="AlphaFoldDB" id="A0A9Q0XMK9"/>
<comment type="catalytic activity">
    <reaction evidence="1">
        <text>Selective cleavage of Arg-|-Thr and then Arg-|-Ile bonds in prothrombin to form thrombin.</text>
        <dbReference type="EC" id="3.4.21.6"/>
    </reaction>
</comment>
<proteinExistence type="inferred from homology"/>
<dbReference type="InterPro" id="IPR018114">
    <property type="entry name" value="TRYPSIN_HIS"/>
</dbReference>
<accession>A0A9Q0XMK9</accession>
<reference evidence="23" key="1">
    <citation type="journal article" date="2023" name="DNA Res.">
        <title>Chromosome-level genome assembly of Phrynocephalus forsythii using third-generation DNA sequencing and Hi-C analysis.</title>
        <authorList>
            <person name="Qi Y."/>
            <person name="Zhao W."/>
            <person name="Zhao Y."/>
            <person name="Niu C."/>
            <person name="Cao S."/>
            <person name="Zhang Y."/>
        </authorList>
    </citation>
    <scope>NUCLEOTIDE SEQUENCE</scope>
    <source>
        <tissue evidence="23">Muscle</tissue>
    </source>
</reference>
<dbReference type="InterPro" id="IPR001254">
    <property type="entry name" value="Trypsin_dom"/>
</dbReference>
<keyword evidence="7 17" id="KW-0245">EGF-like domain</keyword>
<keyword evidence="15" id="KW-0325">Glycoprotein</keyword>
<dbReference type="PROSITE" id="PS00134">
    <property type="entry name" value="TRYPSIN_HIS"/>
    <property type="match status" value="1"/>
</dbReference>
<keyword evidence="6" id="KW-0964">Secreted</keyword>
<dbReference type="CDD" id="cd00054">
    <property type="entry name" value="EGF_CA"/>
    <property type="match status" value="1"/>
</dbReference>
<evidence type="ECO:0000256" key="13">
    <source>
        <dbReference type="ARBA" id="ARBA00022837"/>
    </source>
</evidence>
<evidence type="ECO:0000256" key="15">
    <source>
        <dbReference type="ARBA" id="ARBA00023180"/>
    </source>
</evidence>
<keyword evidence="13" id="KW-0106">Calcium</keyword>
<comment type="caution">
    <text evidence="17">Lacks conserved residue(s) required for the propagation of feature annotation.</text>
</comment>
<evidence type="ECO:0000256" key="1">
    <source>
        <dbReference type="ARBA" id="ARBA00001239"/>
    </source>
</evidence>
<feature type="active site" description="Charge relay system" evidence="16">
    <location>
        <position position="325"/>
    </location>
</feature>
<dbReference type="PRINTS" id="PR00001">
    <property type="entry name" value="GLABLOOD"/>
</dbReference>
<evidence type="ECO:0000256" key="16">
    <source>
        <dbReference type="PIRSR" id="PIRSR001143-1"/>
    </source>
</evidence>
<feature type="domain" description="Gla" evidence="22">
    <location>
        <begin position="40"/>
        <end position="86"/>
    </location>
</feature>
<evidence type="ECO:0000256" key="3">
    <source>
        <dbReference type="ARBA" id="ARBA00009228"/>
    </source>
</evidence>
<dbReference type="Gene3D" id="2.40.10.10">
    <property type="entry name" value="Trypsin-like serine proteases"/>
    <property type="match status" value="2"/>
</dbReference>
<dbReference type="GO" id="GO:0005615">
    <property type="term" value="C:extracellular space"/>
    <property type="evidence" value="ECO:0007669"/>
    <property type="project" value="TreeGrafter"/>
</dbReference>
<dbReference type="PANTHER" id="PTHR24278:SF28">
    <property type="entry name" value="COAGULATION FACTOR X"/>
    <property type="match status" value="1"/>
</dbReference>
<dbReference type="GO" id="GO:0006508">
    <property type="term" value="P:proteolysis"/>
    <property type="evidence" value="ECO:0007669"/>
    <property type="project" value="UniProtKB-KW"/>
</dbReference>
<evidence type="ECO:0000256" key="19">
    <source>
        <dbReference type="SAM" id="SignalP"/>
    </source>
</evidence>
<evidence type="ECO:0000256" key="17">
    <source>
        <dbReference type="PROSITE-ProRule" id="PRU00076"/>
    </source>
</evidence>
<dbReference type="PRINTS" id="PR00010">
    <property type="entry name" value="EGFBLOOD"/>
</dbReference>
<evidence type="ECO:0000256" key="12">
    <source>
        <dbReference type="ARBA" id="ARBA00022801"/>
    </source>
</evidence>
<feature type="chain" id="PRO_5040146352" description="coagulation factor Xa" evidence="19">
    <location>
        <begin position="21"/>
        <end position="476"/>
    </location>
</feature>
<dbReference type="InterPro" id="IPR018097">
    <property type="entry name" value="EGF_Ca-bd_CS"/>
</dbReference>
<dbReference type="PANTHER" id="PTHR24278">
    <property type="entry name" value="COAGULATION FACTOR"/>
    <property type="match status" value="1"/>
</dbReference>
<evidence type="ECO:0000256" key="18">
    <source>
        <dbReference type="RuleBase" id="RU363034"/>
    </source>
</evidence>
<dbReference type="PIRSF" id="PIRSF001143">
    <property type="entry name" value="Factor_X"/>
    <property type="match status" value="1"/>
</dbReference>
<name>A0A9Q0XMK9_9SAUR</name>
<evidence type="ECO:0000256" key="8">
    <source>
        <dbReference type="ARBA" id="ARBA00022670"/>
    </source>
</evidence>
<dbReference type="Pfam" id="PF00089">
    <property type="entry name" value="Trypsin"/>
    <property type="match status" value="1"/>
</dbReference>
<dbReference type="InterPro" id="IPR000152">
    <property type="entry name" value="EGF-type_Asp/Asn_hydroxyl_site"/>
</dbReference>
<keyword evidence="11" id="KW-0677">Repeat</keyword>